<evidence type="ECO:0000259" key="10">
    <source>
        <dbReference type="Pfam" id="PF04290"/>
    </source>
</evidence>
<evidence type="ECO:0000256" key="6">
    <source>
        <dbReference type="ARBA" id="ARBA00022989"/>
    </source>
</evidence>
<dbReference type="RefSeq" id="WP_013402457.1">
    <property type="nucleotide sequence ID" value="NC_014652.1"/>
</dbReference>
<name>E4QCF3_CALH1</name>
<dbReference type="PANTHER" id="PTHR35011:SF2">
    <property type="entry name" value="2,3-DIKETO-L-GULONATE TRAP TRANSPORTER SMALL PERMEASE PROTEIN YIAM"/>
    <property type="match status" value="1"/>
</dbReference>
<evidence type="ECO:0000256" key="4">
    <source>
        <dbReference type="ARBA" id="ARBA00022519"/>
    </source>
</evidence>
<reference key="1">
    <citation type="submission" date="2010-09" db="EMBL/GenBank/DDBJ databases">
        <title>Complete sequence of Caldicellulosiruptor hydrothermalis 108.</title>
        <authorList>
            <consortium name="US DOE Joint Genome Institute"/>
            <person name="Lucas S."/>
            <person name="Copeland A."/>
            <person name="Lapidus A."/>
            <person name="Cheng J.-F."/>
            <person name="Bruce D."/>
            <person name="Goodwin L."/>
            <person name="Pitluck S."/>
            <person name="Davenport K."/>
            <person name="Detter J.C."/>
            <person name="Han C."/>
            <person name="Tapia R."/>
            <person name="Land M."/>
            <person name="Hauser L."/>
            <person name="Chang Y.-J."/>
            <person name="Jeffries C."/>
            <person name="Kyrpides N."/>
            <person name="Ivanova N."/>
            <person name="Mikhailova N."/>
            <person name="Blumer-Schuette S.E."/>
            <person name="Kelly R.M."/>
            <person name="Woyke T."/>
        </authorList>
    </citation>
    <scope>NUCLEOTIDE SEQUENCE</scope>
    <source>
        <strain>108</strain>
    </source>
</reference>
<dbReference type="OrthoDB" id="9814265at2"/>
<dbReference type="KEGG" id="chd:Calhy_0506"/>
<feature type="transmembrane region" description="Helical" evidence="9">
    <location>
        <begin position="122"/>
        <end position="144"/>
    </location>
</feature>
<dbReference type="InterPro" id="IPR007387">
    <property type="entry name" value="TRAP_DctQ"/>
</dbReference>
<dbReference type="InterPro" id="IPR055348">
    <property type="entry name" value="DctQ"/>
</dbReference>
<dbReference type="Pfam" id="PF04290">
    <property type="entry name" value="DctQ"/>
    <property type="match status" value="1"/>
</dbReference>
<gene>
    <name evidence="11" type="ordered locus">Calhy_0506</name>
</gene>
<dbReference type="GO" id="GO:0015740">
    <property type="term" value="P:C4-dicarboxylate transport"/>
    <property type="evidence" value="ECO:0007669"/>
    <property type="project" value="TreeGrafter"/>
</dbReference>
<dbReference type="EMBL" id="CP002219">
    <property type="protein sequence ID" value="ADQ06249.1"/>
    <property type="molecule type" value="Genomic_DNA"/>
</dbReference>
<keyword evidence="2" id="KW-0813">Transport</keyword>
<evidence type="ECO:0000313" key="11">
    <source>
        <dbReference type="EMBL" id="ADQ06249.1"/>
    </source>
</evidence>
<evidence type="ECO:0000256" key="2">
    <source>
        <dbReference type="ARBA" id="ARBA00022448"/>
    </source>
</evidence>
<evidence type="ECO:0000256" key="5">
    <source>
        <dbReference type="ARBA" id="ARBA00022692"/>
    </source>
</evidence>
<dbReference type="GO" id="GO:0005886">
    <property type="term" value="C:plasma membrane"/>
    <property type="evidence" value="ECO:0007669"/>
    <property type="project" value="UniProtKB-SubCell"/>
</dbReference>
<dbReference type="PANTHER" id="PTHR35011">
    <property type="entry name" value="2,3-DIKETO-L-GULONATE TRAP TRANSPORTER SMALL PERMEASE PROTEIN YIAM"/>
    <property type="match status" value="1"/>
</dbReference>
<dbReference type="AlphaFoldDB" id="E4QCF3"/>
<keyword evidence="6 9" id="KW-1133">Transmembrane helix</keyword>
<feature type="transmembrane region" description="Helical" evidence="9">
    <location>
        <begin position="42"/>
        <end position="63"/>
    </location>
</feature>
<feature type="transmembrane region" description="Helical" evidence="9">
    <location>
        <begin position="84"/>
        <end position="110"/>
    </location>
</feature>
<dbReference type="Proteomes" id="UP000006890">
    <property type="component" value="Chromosome"/>
</dbReference>
<evidence type="ECO:0000256" key="1">
    <source>
        <dbReference type="ARBA" id="ARBA00004429"/>
    </source>
</evidence>
<reference evidence="11 12" key="2">
    <citation type="journal article" date="2011" name="J. Bacteriol.">
        <title>Complete genome sequences for the anaerobic, extremely thermophilic plant biomass-degrading bacteria Caldicellulosiruptor hydrothermalis, Caldicellulosiruptor kristjanssonii, Caldicellulosiruptor kronotskyensis, Caldicellulosiruptor owensenis, and Caldicellulosiruptor lactoaceticus.</title>
        <authorList>
            <person name="Blumer-Schuette S.E."/>
            <person name="Ozdemir I."/>
            <person name="Mistry D."/>
            <person name="Lucas S."/>
            <person name="Lapidus A."/>
            <person name="Cheng J.F."/>
            <person name="Goodwin L.A."/>
            <person name="Pitluck S."/>
            <person name="Land M.L."/>
            <person name="Hauser L.J."/>
            <person name="Woyke T."/>
            <person name="Mikhailova N."/>
            <person name="Pati A."/>
            <person name="Kyrpides N.C."/>
            <person name="Ivanova N."/>
            <person name="Detter J.C."/>
            <person name="Walston-Davenport K."/>
            <person name="Han S."/>
            <person name="Adams M.W."/>
            <person name="Kelly R.M."/>
        </authorList>
    </citation>
    <scope>NUCLEOTIDE SEQUENCE [LARGE SCALE GENOMIC DNA]</scope>
    <source>
        <strain evidence="12">DSM 18901 / VKM B-2411 / 108</strain>
    </source>
</reference>
<evidence type="ECO:0000256" key="8">
    <source>
        <dbReference type="ARBA" id="ARBA00038436"/>
    </source>
</evidence>
<proteinExistence type="inferred from homology"/>
<evidence type="ECO:0000256" key="9">
    <source>
        <dbReference type="SAM" id="Phobius"/>
    </source>
</evidence>
<dbReference type="STRING" id="632292.Calhy_0506"/>
<keyword evidence="5 9" id="KW-0812">Transmembrane</keyword>
<evidence type="ECO:0000256" key="3">
    <source>
        <dbReference type="ARBA" id="ARBA00022475"/>
    </source>
</evidence>
<feature type="transmembrane region" description="Helical" evidence="9">
    <location>
        <begin position="14"/>
        <end position="36"/>
    </location>
</feature>
<dbReference type="HOGENOM" id="CLU_086356_4_0_9"/>
<evidence type="ECO:0000256" key="7">
    <source>
        <dbReference type="ARBA" id="ARBA00023136"/>
    </source>
</evidence>
<dbReference type="eggNOG" id="COG3090">
    <property type="taxonomic scope" value="Bacteria"/>
</dbReference>
<accession>E4QCF3</accession>
<comment type="subcellular location">
    <subcellularLocation>
        <location evidence="1">Cell inner membrane</location>
        <topology evidence="1">Multi-pass membrane protein</topology>
    </subcellularLocation>
</comment>
<evidence type="ECO:0000313" key="12">
    <source>
        <dbReference type="Proteomes" id="UP000006890"/>
    </source>
</evidence>
<feature type="domain" description="Tripartite ATP-independent periplasmic transporters DctQ component" evidence="10">
    <location>
        <begin position="23"/>
        <end position="151"/>
    </location>
</feature>
<keyword evidence="3" id="KW-1003">Cell membrane</keyword>
<protein>
    <submittedName>
        <fullName evidence="11">Tripartite ATP-independent periplasmic transporter DctQ component</fullName>
    </submittedName>
</protein>
<keyword evidence="12" id="KW-1185">Reference proteome</keyword>
<keyword evidence="4" id="KW-0997">Cell inner membrane</keyword>
<keyword evidence="7 9" id="KW-0472">Membrane</keyword>
<sequence>MKKIDEIVFRCEKILAQILIISMSAAVFLAAIARTIGRPIQWGIDLATFLFAWCVFISGDVALRENKLMNVDFLLKKLPYNVRKWIEVFNYVIILIFLLTLIVFGFYLSYTTRYRTFQGIPNFSYTWVTISVPIGSLLMVRTVVLKIKNLLKN</sequence>
<organism evidence="11 12">
    <name type="scientific">Caldicellulosiruptor hydrothermalis (strain DSM 18901 / VKM B-2411 / 108)</name>
    <dbReference type="NCBI Taxonomy" id="632292"/>
    <lineage>
        <taxon>Bacteria</taxon>
        <taxon>Bacillati</taxon>
        <taxon>Bacillota</taxon>
        <taxon>Bacillota incertae sedis</taxon>
        <taxon>Caldicellulosiruptorales</taxon>
        <taxon>Caldicellulosiruptoraceae</taxon>
        <taxon>Caldicellulosiruptor</taxon>
    </lineage>
</organism>
<dbReference type="GO" id="GO:0022857">
    <property type="term" value="F:transmembrane transporter activity"/>
    <property type="evidence" value="ECO:0007669"/>
    <property type="project" value="TreeGrafter"/>
</dbReference>
<comment type="similarity">
    <text evidence="8">Belongs to the TRAP transporter small permease family.</text>
</comment>